<comment type="subcellular location">
    <subcellularLocation>
        <location evidence="11">Virion</location>
    </subcellularLocation>
    <text evidence="11">All the enzymes and other proteins required to synthesize early mRNAs are packaged within the virion core along with the DNA genome. This is necessary because viral early mRNAs are synthesized within minutes after virus entry into the cell and are extruded through pores in the core particle.</text>
</comment>
<dbReference type="EC" id="2.7.7.6" evidence="2 11"/>
<dbReference type="GO" id="GO:0000428">
    <property type="term" value="C:DNA-directed RNA polymerase complex"/>
    <property type="evidence" value="ECO:0007669"/>
    <property type="project" value="UniProtKB-UniRule"/>
</dbReference>
<keyword evidence="15" id="KW-1185">Reference proteome</keyword>
<name>A0A2C9DT99_9POXV</name>
<evidence type="ECO:0000256" key="3">
    <source>
        <dbReference type="ARBA" id="ARBA00016965"/>
    </source>
</evidence>
<keyword evidence="7 11" id="KW-0946">Virion</keyword>
<keyword evidence="5 11" id="KW-0808">Transferase</keyword>
<sequence>MYRSEIRLQVRLPESVATFIKHGCQRYVRFPLLSKGVIMVNTTTSINEEWLTSVEAMPTRKVFHGYAREILERRVDFCVYLRKTQGEDDTYVSMYDFEYYIIRDGHILEKLPPIEQLKETLVHSFLDYRPKNIKTIEMIAFSSGTEINDDLVRELSSFLDVEVFNREHMNIKTVYSKDYESDMPFRVIAPRGELRFFVEKYPWVDFAEYLGSVLGYLRERLLVDIEEHRVKSDITAADSGASAYDVAAKVIAVNDLLTMSIVNFFGGNAQIGTYHPFDLSAVNLKSFVTAVDEAFTRLLENIV</sequence>
<evidence type="ECO:0000256" key="5">
    <source>
        <dbReference type="ARBA" id="ARBA00022679"/>
    </source>
</evidence>
<evidence type="ECO:0000256" key="10">
    <source>
        <dbReference type="ARBA" id="ARBA00048552"/>
    </source>
</evidence>
<evidence type="ECO:0000256" key="1">
    <source>
        <dbReference type="ARBA" id="ARBA00010538"/>
    </source>
</evidence>
<evidence type="ECO:0000256" key="2">
    <source>
        <dbReference type="ARBA" id="ARBA00012418"/>
    </source>
</evidence>
<dbReference type="GO" id="GO:0003899">
    <property type="term" value="F:DNA-directed RNA polymerase activity"/>
    <property type="evidence" value="ECO:0007669"/>
    <property type="project" value="UniProtKB-EC"/>
</dbReference>
<evidence type="ECO:0000313" key="14">
    <source>
        <dbReference type="Proteomes" id="UP000318014"/>
    </source>
</evidence>
<comment type="subunit">
    <text evidence="9">The DNA-dependent RNA polymerase used for intermediate and late genes expression consists of eight subunits 147 kDa, 133 kDa, 35 kDa, 30 kDa, 22 kDa, 19 kDa, 18 kDa and 7 kDa totalling more than 500 kDa in mass. The same holoenzyme, with the addition of the transcription-specificity factor RAP94, is used for early gene expression.</text>
</comment>
<keyword evidence="6 11" id="KW-0548">Nucleotidyltransferase</keyword>
<dbReference type="InterPro" id="IPR005059">
    <property type="entry name" value="DNA-dir_RNA_pol_35kDa_poxviral"/>
</dbReference>
<evidence type="ECO:0000313" key="13">
    <source>
        <dbReference type="EMBL" id="ATX75140.1"/>
    </source>
</evidence>
<keyword evidence="4 11" id="KW-0240">DNA-directed RNA polymerase</keyword>
<comment type="function">
    <text evidence="11">Part of the DNA-dependent RNA polymerase which catalyzes the transcription of viral DNA into RNA using the four ribonucleoside triphosphates as substrates. Responsible for the transcription of early, intermediate and late genes.</text>
</comment>
<dbReference type="Proteomes" id="UP000318205">
    <property type="component" value="Segment"/>
</dbReference>
<evidence type="ECO:0000256" key="4">
    <source>
        <dbReference type="ARBA" id="ARBA00022478"/>
    </source>
</evidence>
<evidence type="ECO:0000256" key="6">
    <source>
        <dbReference type="ARBA" id="ARBA00022695"/>
    </source>
</evidence>
<dbReference type="EMBL" id="MF467281">
    <property type="protein sequence ID" value="ATI21232.1"/>
    <property type="molecule type" value="Genomic_DNA"/>
</dbReference>
<keyword evidence="8 11" id="KW-0804">Transcription</keyword>
<dbReference type="Pfam" id="PF03396">
    <property type="entry name" value="Pox_RNA_pol_35"/>
    <property type="match status" value="1"/>
</dbReference>
<evidence type="ECO:0000256" key="7">
    <source>
        <dbReference type="ARBA" id="ARBA00022844"/>
    </source>
</evidence>
<organism evidence="12 15">
    <name type="scientific">Eastern grey kangaroopox virus</name>
    <dbReference type="NCBI Taxonomy" id="2042482"/>
    <lineage>
        <taxon>Viruses</taxon>
        <taxon>Varidnaviria</taxon>
        <taxon>Bamfordvirae</taxon>
        <taxon>Nucleocytoviricota</taxon>
        <taxon>Pokkesviricetes</taxon>
        <taxon>Chitovirales</taxon>
        <taxon>Poxviridae</taxon>
        <taxon>Chordopoxvirinae</taxon>
        <taxon>Macropopoxvirus</taxon>
        <taxon>Macropopoxvirus mgiganteuspox</taxon>
        <taxon>Eastern kangaroopox virus</taxon>
    </lineage>
</organism>
<evidence type="ECO:0000256" key="9">
    <source>
        <dbReference type="ARBA" id="ARBA00026040"/>
    </source>
</evidence>
<comment type="similarity">
    <text evidence="1 11">Belongs to the poxviridae DNA-directed RNA polymerase 35 kDa subunit family.</text>
</comment>
<reference evidence="13 14" key="1">
    <citation type="journal article" date="2017" name="Sci. Rep.">
        <title>Molecular and microscopic characterization of a novel Eastern grey kangaroopox virus genome directly from a clinical sample.</title>
        <authorList>
            <person name="Sarker S."/>
            <person name="Roberts H.K."/>
            <person name="Tidd N."/>
            <person name="Ault S."/>
            <person name="Ladmore G."/>
            <person name="Peters A."/>
            <person name="Forwood J.K."/>
            <person name="Helbig K."/>
            <person name="Raidal S.R."/>
        </authorList>
    </citation>
    <scope>NUCLEOTIDE SEQUENCE [LARGE SCALE GENOMIC DNA]</scope>
    <source>
        <strain evidence="13 14">NSW</strain>
    </source>
</reference>
<proteinExistence type="inferred from homology"/>
<accession>A0A2C9DT99</accession>
<evidence type="ECO:0000256" key="11">
    <source>
        <dbReference type="PIRNR" id="PIRNR000746"/>
    </source>
</evidence>
<reference evidence="13" key="3">
    <citation type="submission" date="2018-08" db="EMBL/GenBank/DDBJ databases">
        <authorList>
            <person name="Ferrada E.E."/>
            <person name="Latorre B.A."/>
        </authorList>
    </citation>
    <scope>NUCLEOTIDE SEQUENCE</scope>
    <source>
        <strain evidence="13">NSW</strain>
    </source>
</reference>
<gene>
    <name evidence="13" type="ORF">EKPV-NSW-ORF152</name>
</gene>
<dbReference type="GO" id="GO:0044423">
    <property type="term" value="C:virion component"/>
    <property type="evidence" value="ECO:0007669"/>
    <property type="project" value="UniProtKB-UniRule"/>
</dbReference>
<dbReference type="GO" id="GO:0003677">
    <property type="term" value="F:DNA binding"/>
    <property type="evidence" value="ECO:0007669"/>
    <property type="project" value="UniProtKB-UniRule"/>
</dbReference>
<dbReference type="EMBL" id="MF661791">
    <property type="protein sequence ID" value="ATX75140.1"/>
    <property type="molecule type" value="Genomic_DNA"/>
</dbReference>
<dbReference type="PIRSF" id="PIRSF000746">
    <property type="entry name" value="Rpo35"/>
    <property type="match status" value="1"/>
</dbReference>
<dbReference type="Proteomes" id="UP000318014">
    <property type="component" value="Genome"/>
</dbReference>
<comment type="catalytic activity">
    <reaction evidence="10 11">
        <text>RNA(n) + a ribonucleoside 5'-triphosphate = RNA(n+1) + diphosphate</text>
        <dbReference type="Rhea" id="RHEA:21248"/>
        <dbReference type="Rhea" id="RHEA-COMP:14527"/>
        <dbReference type="Rhea" id="RHEA-COMP:17342"/>
        <dbReference type="ChEBI" id="CHEBI:33019"/>
        <dbReference type="ChEBI" id="CHEBI:61557"/>
        <dbReference type="ChEBI" id="CHEBI:140395"/>
        <dbReference type="EC" id="2.7.7.6"/>
    </reaction>
</comment>
<evidence type="ECO:0000313" key="15">
    <source>
        <dbReference type="Proteomes" id="UP000318205"/>
    </source>
</evidence>
<protein>
    <recommendedName>
        <fullName evidence="3 11">DNA-directed RNA polymerase 35 kDa subunit</fullName>
        <ecNumber evidence="2 11">2.7.7.6</ecNumber>
    </recommendedName>
</protein>
<evidence type="ECO:0000256" key="8">
    <source>
        <dbReference type="ARBA" id="ARBA00023163"/>
    </source>
</evidence>
<dbReference type="GO" id="GO:0019083">
    <property type="term" value="P:viral transcription"/>
    <property type="evidence" value="ECO:0007669"/>
    <property type="project" value="UniProtKB-UniRule"/>
</dbReference>
<reference evidence="12 15" key="2">
    <citation type="journal article" date="2017" name="Virus Res.">
        <title>Complete genomic characterisation of two novel poxviruses (WKPV and EKPV) from western and eastern grey kangaroos.</title>
        <authorList>
            <person name="Bennett M."/>
            <person name="Tu S.L."/>
            <person name="Upton C."/>
            <person name="McArtor C."/>
            <person name="Gillett A."/>
            <person name="Laird T."/>
            <person name="O'Dea M."/>
        </authorList>
    </citation>
    <scope>NUCLEOTIDE SEQUENCE [LARGE SCALE GENOMIC DNA]</scope>
    <source>
        <strain evidence="12">Sunshine Coast</strain>
    </source>
</reference>
<evidence type="ECO:0000313" key="12">
    <source>
        <dbReference type="EMBL" id="ATI21232.1"/>
    </source>
</evidence>